<organism evidence="2 3">
    <name type="scientific">Colocasia esculenta</name>
    <name type="common">Wild taro</name>
    <name type="synonym">Arum esculentum</name>
    <dbReference type="NCBI Taxonomy" id="4460"/>
    <lineage>
        <taxon>Eukaryota</taxon>
        <taxon>Viridiplantae</taxon>
        <taxon>Streptophyta</taxon>
        <taxon>Embryophyta</taxon>
        <taxon>Tracheophyta</taxon>
        <taxon>Spermatophyta</taxon>
        <taxon>Magnoliopsida</taxon>
        <taxon>Liliopsida</taxon>
        <taxon>Araceae</taxon>
        <taxon>Aroideae</taxon>
        <taxon>Colocasieae</taxon>
        <taxon>Colocasia</taxon>
    </lineage>
</organism>
<dbReference type="OrthoDB" id="1848500at2759"/>
<dbReference type="Proteomes" id="UP000652761">
    <property type="component" value="Unassembled WGS sequence"/>
</dbReference>
<dbReference type="InterPro" id="IPR055816">
    <property type="entry name" value="DUF7392"/>
</dbReference>
<sequence length="257" mass="29012">MPCFVPFSNKDLQLSFFIFRHVDVSADDLLDALKLFSFFTEDLGCIYSSIFKTIHGNMIVWYGAWIRRPDLQRRMLSDHLISALANVSHLAVLLDYGFFESYVGESKDGRPFAKFLSGDTISMSAMTPNSSEAMADLSYACIALLKSYYLKNDGITAGVCFSCLDKPMLASMQVWKSLDSCYAWLINSNYRKNIRPYISPLSSDAQYEVFKVMYVSTDELLGINLLPSLKMIRHGDHMHGYQVEEEGEDGKNGTNTA</sequence>
<dbReference type="PANTHER" id="PTHR38226:SF3">
    <property type="entry name" value="(WILD MALAYSIAN BANANA) HYPOTHETICAL PROTEIN"/>
    <property type="match status" value="1"/>
</dbReference>
<dbReference type="PANTHER" id="PTHR38226">
    <property type="entry name" value="(WILD MALAYSIAN BANANA) HYPOTHETICAL PROTEIN"/>
    <property type="match status" value="1"/>
</dbReference>
<protein>
    <recommendedName>
        <fullName evidence="1">DUF7392 domain-containing protein</fullName>
    </recommendedName>
</protein>
<name>A0A843WS80_COLES</name>
<accession>A0A843WS80</accession>
<keyword evidence="3" id="KW-1185">Reference proteome</keyword>
<comment type="caution">
    <text evidence="2">The sequence shown here is derived from an EMBL/GenBank/DDBJ whole genome shotgun (WGS) entry which is preliminary data.</text>
</comment>
<evidence type="ECO:0000313" key="2">
    <source>
        <dbReference type="EMBL" id="MQM06854.1"/>
    </source>
</evidence>
<evidence type="ECO:0000313" key="3">
    <source>
        <dbReference type="Proteomes" id="UP000652761"/>
    </source>
</evidence>
<dbReference type="AlphaFoldDB" id="A0A843WS80"/>
<evidence type="ECO:0000259" key="1">
    <source>
        <dbReference type="Pfam" id="PF24118"/>
    </source>
</evidence>
<dbReference type="Pfam" id="PF24118">
    <property type="entry name" value="DUF7392"/>
    <property type="match status" value="1"/>
</dbReference>
<gene>
    <name evidence="2" type="ORF">Taro_039690</name>
</gene>
<reference evidence="2" key="1">
    <citation type="submission" date="2017-07" db="EMBL/GenBank/DDBJ databases">
        <title>Taro Niue Genome Assembly and Annotation.</title>
        <authorList>
            <person name="Atibalentja N."/>
            <person name="Keating K."/>
            <person name="Fields C.J."/>
        </authorList>
    </citation>
    <scope>NUCLEOTIDE SEQUENCE</scope>
    <source>
        <strain evidence="2">Niue_2</strain>
        <tissue evidence="2">Leaf</tissue>
    </source>
</reference>
<feature type="domain" description="DUF7392" evidence="1">
    <location>
        <begin position="97"/>
        <end position="210"/>
    </location>
</feature>
<dbReference type="EMBL" id="NMUH01003726">
    <property type="protein sequence ID" value="MQM06854.1"/>
    <property type="molecule type" value="Genomic_DNA"/>
</dbReference>
<proteinExistence type="predicted"/>